<evidence type="ECO:0000256" key="1">
    <source>
        <dbReference type="ARBA" id="ARBA00005254"/>
    </source>
</evidence>
<dbReference type="InterPro" id="IPR001753">
    <property type="entry name" value="Enoyl-CoA_hydra/iso"/>
</dbReference>
<protein>
    <submittedName>
        <fullName evidence="2">Enoyl-CoA hydratase</fullName>
    </submittedName>
</protein>
<dbReference type="KEGG" id="palk:PSAKL28_14370"/>
<dbReference type="eggNOG" id="COG1024">
    <property type="taxonomic scope" value="Bacteria"/>
</dbReference>
<comment type="similarity">
    <text evidence="1">Belongs to the enoyl-CoA hydratase/isomerase family.</text>
</comment>
<dbReference type="GO" id="GO:0006635">
    <property type="term" value="P:fatty acid beta-oxidation"/>
    <property type="evidence" value="ECO:0007669"/>
    <property type="project" value="TreeGrafter"/>
</dbReference>
<dbReference type="Proteomes" id="UP000028931">
    <property type="component" value="Chromosome"/>
</dbReference>
<sequence length="229" mass="24543">MSELITYHLEDGIATLTLNNGKVNAISPDVIAAFNAALDQAVTDRAVVIVTGQPGILSGGYDLKVMTAGPKEAVSLVTAGSTLARRMLSHPFPIIVACPGHAVAKGAFLLLSADYRIGVEGPFSIGLNEVQIGMTMHHAGIELARDRLRRSAFHRSVINAEMFDPVSAVDAGFLDKVVPVEQLQETALAAARQLKKINMNAHKHTKLKVRKALLDALDDAIIRDQEHLA</sequence>
<gene>
    <name evidence="2" type="ORF">PSAKL28_14370</name>
</gene>
<proteinExistence type="inferred from homology"/>
<dbReference type="HOGENOM" id="CLU_009834_7_5_6"/>
<dbReference type="EMBL" id="CP009048">
    <property type="protein sequence ID" value="AIL60663.1"/>
    <property type="molecule type" value="Genomic_DNA"/>
</dbReference>
<dbReference type="NCBIfam" id="NF004858">
    <property type="entry name" value="PRK06213.1"/>
    <property type="match status" value="1"/>
</dbReference>
<name>A0A077F5E0_9PSED</name>
<dbReference type="RefSeq" id="WP_038608447.1">
    <property type="nucleotide sequence ID" value="NZ_CP009048.1"/>
</dbReference>
<dbReference type="AlphaFoldDB" id="A0A077F5E0"/>
<evidence type="ECO:0000313" key="3">
    <source>
        <dbReference type="Proteomes" id="UP000028931"/>
    </source>
</evidence>
<dbReference type="GO" id="GO:0003824">
    <property type="term" value="F:catalytic activity"/>
    <property type="evidence" value="ECO:0007669"/>
    <property type="project" value="UniProtKB-ARBA"/>
</dbReference>
<dbReference type="PANTHER" id="PTHR11941:SF54">
    <property type="entry name" value="ENOYL-COA HYDRATASE, MITOCHONDRIAL"/>
    <property type="match status" value="1"/>
</dbReference>
<dbReference type="Pfam" id="PF00378">
    <property type="entry name" value="ECH_1"/>
    <property type="match status" value="1"/>
</dbReference>
<dbReference type="InterPro" id="IPR029045">
    <property type="entry name" value="ClpP/crotonase-like_dom_sf"/>
</dbReference>
<dbReference type="PANTHER" id="PTHR11941">
    <property type="entry name" value="ENOYL-COA HYDRATASE-RELATED"/>
    <property type="match status" value="1"/>
</dbReference>
<accession>A0A077F5E0</accession>
<evidence type="ECO:0000313" key="2">
    <source>
        <dbReference type="EMBL" id="AIL60663.1"/>
    </source>
</evidence>
<dbReference type="CDD" id="cd06558">
    <property type="entry name" value="crotonase-like"/>
    <property type="match status" value="1"/>
</dbReference>
<dbReference type="SUPFAM" id="SSF52096">
    <property type="entry name" value="ClpP/crotonase"/>
    <property type="match status" value="1"/>
</dbReference>
<reference evidence="2 3" key="1">
    <citation type="submission" date="2014-07" db="EMBL/GenBank/DDBJ databases">
        <authorList>
            <person name="Lee K."/>
            <person name="Lim J.Y."/>
            <person name="Hwang I."/>
        </authorList>
    </citation>
    <scope>NUCLEOTIDE SEQUENCE [LARGE SCALE GENOMIC DNA]</scope>
    <source>
        <strain evidence="2 3">KL28</strain>
    </source>
</reference>
<organism evidence="2 3">
    <name type="scientific">Pseudomonas alkylphenolica</name>
    <dbReference type="NCBI Taxonomy" id="237609"/>
    <lineage>
        <taxon>Bacteria</taxon>
        <taxon>Pseudomonadati</taxon>
        <taxon>Pseudomonadota</taxon>
        <taxon>Gammaproteobacteria</taxon>
        <taxon>Pseudomonadales</taxon>
        <taxon>Pseudomonadaceae</taxon>
        <taxon>Pseudomonas</taxon>
    </lineage>
</organism>
<dbReference type="Gene3D" id="3.90.226.10">
    <property type="entry name" value="2-enoyl-CoA Hydratase, Chain A, domain 1"/>
    <property type="match status" value="1"/>
</dbReference>
<dbReference type="OrthoDB" id="8640486at2"/>